<dbReference type="InterPro" id="IPR018114">
    <property type="entry name" value="TRYPSIN_HIS"/>
</dbReference>
<evidence type="ECO:0000256" key="10">
    <source>
        <dbReference type="ARBA" id="ARBA00023136"/>
    </source>
</evidence>
<evidence type="ECO:0000256" key="11">
    <source>
        <dbReference type="ARBA" id="ARBA00023157"/>
    </source>
</evidence>
<comment type="subcellular location">
    <subcellularLocation>
        <location evidence="1">Mitochondrion inner membrane</location>
        <topology evidence="1">Single-pass membrane protein</topology>
    </subcellularLocation>
</comment>
<name>A0A8J2QWA2_9NEOP</name>
<evidence type="ECO:0000256" key="6">
    <source>
        <dbReference type="ARBA" id="ARBA00022801"/>
    </source>
</evidence>
<dbReference type="SMART" id="SM00020">
    <property type="entry name" value="Tryp_SPc"/>
    <property type="match status" value="1"/>
</dbReference>
<evidence type="ECO:0000256" key="7">
    <source>
        <dbReference type="ARBA" id="ARBA00022825"/>
    </source>
</evidence>
<evidence type="ECO:0000256" key="4">
    <source>
        <dbReference type="ARBA" id="ARBA00022692"/>
    </source>
</evidence>
<keyword evidence="7" id="KW-0720">Serine protease</keyword>
<dbReference type="FunFam" id="1.10.442.10:FF:000001">
    <property type="entry name" value="Cytochrome c oxidase subunit 4 isoform 1"/>
    <property type="match status" value="1"/>
</dbReference>
<proteinExistence type="inferred from homology"/>
<dbReference type="Pfam" id="PF00089">
    <property type="entry name" value="Trypsin"/>
    <property type="match status" value="1"/>
</dbReference>
<dbReference type="GO" id="GO:0006123">
    <property type="term" value="P:mitochondrial electron transport, cytochrome c to oxygen"/>
    <property type="evidence" value="ECO:0007669"/>
    <property type="project" value="InterPro"/>
</dbReference>
<dbReference type="Gene3D" id="1.10.442.10">
    <property type="entry name" value="Cytochrome c oxidase subunit IV"/>
    <property type="match status" value="1"/>
</dbReference>
<dbReference type="Gene3D" id="2.40.10.10">
    <property type="entry name" value="Trypsin-like serine proteases"/>
    <property type="match status" value="1"/>
</dbReference>
<keyword evidence="4 12" id="KW-0812">Transmembrane</keyword>
<evidence type="ECO:0000256" key="8">
    <source>
        <dbReference type="ARBA" id="ARBA00022989"/>
    </source>
</evidence>
<keyword evidence="15" id="KW-1185">Reference proteome</keyword>
<comment type="caution">
    <text evidence="14">The sequence shown here is derived from an EMBL/GenBank/DDBJ whole genome shotgun (WGS) entry which is preliminary data.</text>
</comment>
<keyword evidence="8 12" id="KW-1133">Transmembrane helix</keyword>
<keyword evidence="5" id="KW-0999">Mitochondrion inner membrane</keyword>
<dbReference type="CDD" id="cd00922">
    <property type="entry name" value="Cyt_c_Oxidase_IV"/>
    <property type="match status" value="1"/>
</dbReference>
<dbReference type="InterPro" id="IPR036639">
    <property type="entry name" value="Cyt_c_oxidase_su4_sf"/>
</dbReference>
<dbReference type="UniPathway" id="UPA00705"/>
<dbReference type="InterPro" id="IPR001254">
    <property type="entry name" value="Trypsin_dom"/>
</dbReference>
<dbReference type="AlphaFoldDB" id="A0A8J2QWA2"/>
<dbReference type="Proteomes" id="UP000789524">
    <property type="component" value="Unassembled WGS sequence"/>
</dbReference>
<organism evidence="14 15">
    <name type="scientific">Danaus chrysippus</name>
    <name type="common">African queen</name>
    <dbReference type="NCBI Taxonomy" id="151541"/>
    <lineage>
        <taxon>Eukaryota</taxon>
        <taxon>Metazoa</taxon>
        <taxon>Ecdysozoa</taxon>
        <taxon>Arthropoda</taxon>
        <taxon>Hexapoda</taxon>
        <taxon>Insecta</taxon>
        <taxon>Pterygota</taxon>
        <taxon>Neoptera</taxon>
        <taxon>Endopterygota</taxon>
        <taxon>Lepidoptera</taxon>
        <taxon>Glossata</taxon>
        <taxon>Ditrysia</taxon>
        <taxon>Papilionoidea</taxon>
        <taxon>Nymphalidae</taxon>
        <taxon>Danainae</taxon>
        <taxon>Danaini</taxon>
        <taxon>Danaina</taxon>
        <taxon>Danaus</taxon>
        <taxon>Anosia</taxon>
    </lineage>
</organism>
<evidence type="ECO:0000256" key="1">
    <source>
        <dbReference type="ARBA" id="ARBA00004434"/>
    </source>
</evidence>
<dbReference type="GO" id="GO:0006508">
    <property type="term" value="P:proteolysis"/>
    <property type="evidence" value="ECO:0007669"/>
    <property type="project" value="UniProtKB-KW"/>
</dbReference>
<dbReference type="GO" id="GO:0004252">
    <property type="term" value="F:serine-type endopeptidase activity"/>
    <property type="evidence" value="ECO:0007669"/>
    <property type="project" value="InterPro"/>
</dbReference>
<dbReference type="OrthoDB" id="6380398at2759"/>
<dbReference type="Pfam" id="PF02936">
    <property type="entry name" value="COX4"/>
    <property type="match status" value="1"/>
</dbReference>
<feature type="transmembrane region" description="Helical" evidence="12">
    <location>
        <begin position="107"/>
        <end position="128"/>
    </location>
</feature>
<dbReference type="GO" id="GO:0045277">
    <property type="term" value="C:respiratory chain complex IV"/>
    <property type="evidence" value="ECO:0007669"/>
    <property type="project" value="InterPro"/>
</dbReference>
<sequence>MNSVLKFPYIFKPNVQNIRTTYWYCRTGYRDVVGHGVNGIASYKDDAHFPFPAVRFKENTQDICALREKERCDWRMLCCEEKKALYRASFCQTFAEFQAPTGQWKFILGWVFVVTSFTFWAAMFYHHYVYEPLPSTFSKESQKAQLRRMLELRVNPIDGISSLWDYDNDKWLVAIVLAFIGMSLANPVPSGLGGLTYPQPVLGESRSSFINHGVSIPVVKVPIVSLPILPIVKPVYSIIKPVVLKDYGYVEHEKIMRSMNDREWQYEGIPIELPLRRSETVKKTTPKKKIIISTIDPPLDPRFRRIYNADEVASIEDYPFLAALLVNKQLWCGGAIIDGDTVITAAHCLQLQYNNRFFREYVKMLSVRVGSSNATYGGELYRVTEIFFHPNYKPSTLEFNLAILKLHKNITPDTANTHVAQIDYSSDKHVPTDSNITFLGWGSVMGVGGLGGQVLLQKIVLPVYDLADCQEIYGRDLVTRSNFCAGYITLAKNVCNHDAGGPAIMDGLLVGILSFSSKRCDERDQPAVFTTVGAVANWIETLGDRQIKLT</sequence>
<keyword evidence="9" id="KW-0496">Mitochondrion</keyword>
<dbReference type="InterPro" id="IPR004203">
    <property type="entry name" value="Cyt_c_oxidase_su4_fam"/>
</dbReference>
<evidence type="ECO:0000256" key="3">
    <source>
        <dbReference type="ARBA" id="ARBA00022670"/>
    </source>
</evidence>
<evidence type="ECO:0000259" key="13">
    <source>
        <dbReference type="PROSITE" id="PS50240"/>
    </source>
</evidence>
<evidence type="ECO:0000313" key="15">
    <source>
        <dbReference type="Proteomes" id="UP000789524"/>
    </source>
</evidence>
<gene>
    <name evidence="14" type="ORF">DCHRY22_LOCUS9285</name>
</gene>
<accession>A0A8J2QWA2</accession>
<dbReference type="PANTHER" id="PTHR24276:SF98">
    <property type="entry name" value="FI18310P1-RELATED"/>
    <property type="match status" value="1"/>
</dbReference>
<dbReference type="EMBL" id="CAKASE010000066">
    <property type="protein sequence ID" value="CAG9570573.1"/>
    <property type="molecule type" value="Genomic_DNA"/>
</dbReference>
<evidence type="ECO:0000256" key="12">
    <source>
        <dbReference type="SAM" id="Phobius"/>
    </source>
</evidence>
<feature type="domain" description="Peptidase S1" evidence="13">
    <location>
        <begin position="306"/>
        <end position="544"/>
    </location>
</feature>
<keyword evidence="3" id="KW-0645">Protease</keyword>
<dbReference type="PANTHER" id="PTHR24276">
    <property type="entry name" value="POLYSERASE-RELATED"/>
    <property type="match status" value="1"/>
</dbReference>
<keyword evidence="11" id="KW-1015">Disulfide bond</keyword>
<keyword evidence="6" id="KW-0378">Hydrolase</keyword>
<dbReference type="InterPro" id="IPR009003">
    <property type="entry name" value="Peptidase_S1_PA"/>
</dbReference>
<reference evidence="14" key="1">
    <citation type="submission" date="2021-09" db="EMBL/GenBank/DDBJ databases">
        <authorList>
            <person name="Martin H S."/>
        </authorList>
    </citation>
    <scope>NUCLEOTIDE SEQUENCE</scope>
</reference>
<dbReference type="InterPro" id="IPR013288">
    <property type="entry name" value="Cyt_c_oxidase_su4"/>
</dbReference>
<dbReference type="PRINTS" id="PR01873">
    <property type="entry name" value="CYTCOXIDASE4"/>
</dbReference>
<protein>
    <submittedName>
        <fullName evidence="14">(African queen) hypothetical protein</fullName>
    </submittedName>
</protein>
<keyword evidence="10 12" id="KW-0472">Membrane</keyword>
<dbReference type="PROSITE" id="PS00134">
    <property type="entry name" value="TRYPSIN_HIS"/>
    <property type="match status" value="1"/>
</dbReference>
<dbReference type="GO" id="GO:0005743">
    <property type="term" value="C:mitochondrial inner membrane"/>
    <property type="evidence" value="ECO:0007669"/>
    <property type="project" value="UniProtKB-SubCell"/>
</dbReference>
<dbReference type="SUPFAM" id="SSF81406">
    <property type="entry name" value="Mitochondrial cytochrome c oxidase subunit IV"/>
    <property type="match status" value="1"/>
</dbReference>
<dbReference type="InterPro" id="IPR050430">
    <property type="entry name" value="Peptidase_S1"/>
</dbReference>
<dbReference type="SUPFAM" id="SSF50494">
    <property type="entry name" value="Trypsin-like serine proteases"/>
    <property type="match status" value="1"/>
</dbReference>
<evidence type="ECO:0000256" key="2">
    <source>
        <dbReference type="ARBA" id="ARBA00008135"/>
    </source>
</evidence>
<dbReference type="PROSITE" id="PS50240">
    <property type="entry name" value="TRYPSIN_DOM"/>
    <property type="match status" value="1"/>
</dbReference>
<evidence type="ECO:0000256" key="9">
    <source>
        <dbReference type="ARBA" id="ARBA00023128"/>
    </source>
</evidence>
<comment type="similarity">
    <text evidence="2">Belongs to the cytochrome c oxidase IV family.</text>
</comment>
<dbReference type="InterPro" id="IPR043504">
    <property type="entry name" value="Peptidase_S1_PA_chymotrypsin"/>
</dbReference>
<evidence type="ECO:0000313" key="14">
    <source>
        <dbReference type="EMBL" id="CAG9570573.1"/>
    </source>
</evidence>
<evidence type="ECO:0000256" key="5">
    <source>
        <dbReference type="ARBA" id="ARBA00022792"/>
    </source>
</evidence>
<dbReference type="CDD" id="cd00190">
    <property type="entry name" value="Tryp_SPc"/>
    <property type="match status" value="1"/>
</dbReference>